<dbReference type="InterPro" id="IPR052767">
    <property type="entry name" value="Bact_com_dev_regulator"/>
</dbReference>
<dbReference type="Proteomes" id="UP000318521">
    <property type="component" value="Unassembled WGS sequence"/>
</dbReference>
<gene>
    <name evidence="2" type="ORF">FN960_10855</name>
</gene>
<dbReference type="PANTHER" id="PTHR38448">
    <property type="entry name" value="REGULATORY PROTEIN YLBF-RELATED"/>
    <property type="match status" value="1"/>
</dbReference>
<organism evidence="2 3">
    <name type="scientific">Alkalicoccobacillus porphyridii</name>
    <dbReference type="NCBI Taxonomy" id="2597270"/>
    <lineage>
        <taxon>Bacteria</taxon>
        <taxon>Bacillati</taxon>
        <taxon>Bacillota</taxon>
        <taxon>Bacilli</taxon>
        <taxon>Bacillales</taxon>
        <taxon>Bacillaceae</taxon>
        <taxon>Alkalicoccobacillus</taxon>
    </lineage>
</organism>
<keyword evidence="3" id="KW-1185">Reference proteome</keyword>
<dbReference type="Pfam" id="PF06133">
    <property type="entry name" value="Com_YlbF"/>
    <property type="match status" value="1"/>
</dbReference>
<keyword evidence="1" id="KW-0175">Coiled coil</keyword>
<reference evidence="2 3" key="1">
    <citation type="submission" date="2019-07" db="EMBL/GenBank/DDBJ databases">
        <authorList>
            <person name="Park Y.J."/>
            <person name="Jeong S.E."/>
            <person name="Jung H.S."/>
        </authorList>
    </citation>
    <scope>NUCLEOTIDE SEQUENCE [LARGE SCALE GENOMIC DNA]</scope>
    <source>
        <strain evidence="3">P16(2019)</strain>
    </source>
</reference>
<evidence type="ECO:0000256" key="1">
    <source>
        <dbReference type="SAM" id="Coils"/>
    </source>
</evidence>
<dbReference type="InterPro" id="IPR023378">
    <property type="entry name" value="YheA/YmcA-like_dom_sf"/>
</dbReference>
<dbReference type="OrthoDB" id="2157513at2"/>
<evidence type="ECO:0000313" key="3">
    <source>
        <dbReference type="Proteomes" id="UP000318521"/>
    </source>
</evidence>
<dbReference type="AlphaFoldDB" id="A0A553ZXY4"/>
<name>A0A553ZXY4_9BACI</name>
<proteinExistence type="predicted"/>
<dbReference type="InterPro" id="IPR010368">
    <property type="entry name" value="Com_YlbF"/>
</dbReference>
<dbReference type="Gene3D" id="1.20.1500.10">
    <property type="entry name" value="YheA/YmcA-like"/>
    <property type="match status" value="1"/>
</dbReference>
<dbReference type="EMBL" id="VLXZ01000006">
    <property type="protein sequence ID" value="TSB46303.1"/>
    <property type="molecule type" value="Genomic_DNA"/>
</dbReference>
<accession>A0A553ZXY4</accession>
<sequence length="146" mass="16551">MLATIQEMELLEETQLLADVIIQSETFVEYMEAKKQLSGNEEAQRLIADFNRKKEQHEEVQRFGRYHPDYDQVSKDIRELKRKMDKHEYVKVFKKAEKELEGLLNEVSGIIAHSVSDTIKVPTGNPFFDSMSCSGGCGSGKGCSCG</sequence>
<protein>
    <submittedName>
        <fullName evidence="2">YlbF family regulator</fullName>
    </submittedName>
</protein>
<dbReference type="PANTHER" id="PTHR38448:SF2">
    <property type="entry name" value="REGULATORY PROTEIN YLBF"/>
    <property type="match status" value="1"/>
</dbReference>
<feature type="coiled-coil region" evidence="1">
    <location>
        <begin position="40"/>
        <end position="106"/>
    </location>
</feature>
<evidence type="ECO:0000313" key="2">
    <source>
        <dbReference type="EMBL" id="TSB46303.1"/>
    </source>
</evidence>
<dbReference type="SUPFAM" id="SSF158622">
    <property type="entry name" value="YheA/YmcA-like"/>
    <property type="match status" value="1"/>
</dbReference>
<dbReference type="RefSeq" id="WP_143848750.1">
    <property type="nucleotide sequence ID" value="NZ_VLXZ01000006.1"/>
</dbReference>
<comment type="caution">
    <text evidence="2">The sequence shown here is derived from an EMBL/GenBank/DDBJ whole genome shotgun (WGS) entry which is preliminary data.</text>
</comment>